<dbReference type="Gene3D" id="2.30.30.320">
    <property type="entry name" value="DUF1653-like domain"/>
    <property type="match status" value="1"/>
</dbReference>
<evidence type="ECO:0000313" key="2">
    <source>
        <dbReference type="EMBL" id="OGF20691.1"/>
    </source>
</evidence>
<name>A0A1F5S343_9BACT</name>
<comment type="caution">
    <text evidence="2">The sequence shown here is derived from an EMBL/GenBank/DDBJ whole genome shotgun (WGS) entry which is preliminary data.</text>
</comment>
<feature type="domain" description="DUF1653" evidence="1">
    <location>
        <begin position="9"/>
        <end position="69"/>
    </location>
</feature>
<dbReference type="EMBL" id="MFGA01000020">
    <property type="protein sequence ID" value="OGF20691.1"/>
    <property type="molecule type" value="Genomic_DNA"/>
</dbReference>
<organism evidence="2 3">
    <name type="scientific">Candidatus Falkowbacteria bacterium RIFOXYA2_FULL_38_12</name>
    <dbReference type="NCBI Taxonomy" id="1797993"/>
    <lineage>
        <taxon>Bacteria</taxon>
        <taxon>Candidatus Falkowiibacteriota</taxon>
    </lineage>
</organism>
<reference evidence="2 3" key="1">
    <citation type="journal article" date="2016" name="Nat. Commun.">
        <title>Thousands of microbial genomes shed light on interconnected biogeochemical processes in an aquifer system.</title>
        <authorList>
            <person name="Anantharaman K."/>
            <person name="Brown C.T."/>
            <person name="Hug L.A."/>
            <person name="Sharon I."/>
            <person name="Castelle C.J."/>
            <person name="Probst A.J."/>
            <person name="Thomas B.C."/>
            <person name="Singh A."/>
            <person name="Wilkins M.J."/>
            <person name="Karaoz U."/>
            <person name="Brodie E.L."/>
            <person name="Williams K.H."/>
            <person name="Hubbard S.S."/>
            <person name="Banfield J.F."/>
        </authorList>
    </citation>
    <scope>NUCLEOTIDE SEQUENCE [LARGE SCALE GENOMIC DNA]</scope>
</reference>
<evidence type="ECO:0000313" key="3">
    <source>
        <dbReference type="Proteomes" id="UP000177407"/>
    </source>
</evidence>
<gene>
    <name evidence="2" type="ORF">A2257_02855</name>
</gene>
<dbReference type="InterPro" id="IPR023387">
    <property type="entry name" value="DUF1653-like_dom"/>
</dbReference>
<dbReference type="AlphaFoldDB" id="A0A1F5S343"/>
<dbReference type="Proteomes" id="UP000177407">
    <property type="component" value="Unassembled WGS sequence"/>
</dbReference>
<sequence>MENNMLKLGKHRHYKGKEYEVIGVAKHSETLEELVVYRALYDERQIWVRPLKMFLEEVEADGKKISRFSHVE</sequence>
<dbReference type="Pfam" id="PF07866">
    <property type="entry name" value="DUF1653"/>
    <property type="match status" value="1"/>
</dbReference>
<accession>A0A1F5S343</accession>
<evidence type="ECO:0000259" key="1">
    <source>
        <dbReference type="Pfam" id="PF07866"/>
    </source>
</evidence>
<dbReference type="InterPro" id="IPR037135">
    <property type="entry name" value="DUF1653-like_dom_sf"/>
</dbReference>
<protein>
    <recommendedName>
        <fullName evidence="1">DUF1653 domain-containing protein</fullName>
    </recommendedName>
</protein>
<proteinExistence type="predicted"/>